<protein>
    <recommendedName>
        <fullName evidence="5">PepSY domain-containing protein</fullName>
    </recommendedName>
</protein>
<dbReference type="RefSeq" id="WP_097525473.1">
    <property type="nucleotide sequence ID" value="NZ_CP024307.1"/>
</dbReference>
<feature type="chain" id="PRO_5014985769" description="PepSY domain-containing protein" evidence="2">
    <location>
        <begin position="47"/>
        <end position="156"/>
    </location>
</feature>
<name>A0A2L0H0E2_RHIFR</name>
<feature type="compositionally biased region" description="Basic and acidic residues" evidence="1">
    <location>
        <begin position="47"/>
        <end position="56"/>
    </location>
</feature>
<evidence type="ECO:0000313" key="3">
    <source>
        <dbReference type="EMBL" id="AUX74878.1"/>
    </source>
</evidence>
<gene>
    <name evidence="3" type="ORF">NXT3_CH00267</name>
</gene>
<accession>A0A2L0H0E2</accession>
<feature type="compositionally biased region" description="Basic and acidic residues" evidence="1">
    <location>
        <begin position="66"/>
        <end position="91"/>
    </location>
</feature>
<keyword evidence="2" id="KW-0732">Signal</keyword>
<evidence type="ECO:0000313" key="4">
    <source>
        <dbReference type="Proteomes" id="UP000239340"/>
    </source>
</evidence>
<feature type="signal peptide" evidence="2">
    <location>
        <begin position="1"/>
        <end position="46"/>
    </location>
</feature>
<sequence>MRDHICLERAAPPRPASLMRRSLAAFVCWSVASCVLPLSASGAALAEDGKDSRDTSDTGGSGDTGTRGDRSTAAPENDRTRETRSQEDARDAVARGEILPLSKLLALVDRDLYGMVIAVELVRYMGSDVYRLRTRDGTGVIRDLGIDARTGRFVNF</sequence>
<evidence type="ECO:0000256" key="2">
    <source>
        <dbReference type="SAM" id="SignalP"/>
    </source>
</evidence>
<evidence type="ECO:0000256" key="1">
    <source>
        <dbReference type="SAM" id="MobiDB-lite"/>
    </source>
</evidence>
<proteinExistence type="predicted"/>
<dbReference type="PROSITE" id="PS51257">
    <property type="entry name" value="PROKAR_LIPOPROTEIN"/>
    <property type="match status" value="1"/>
</dbReference>
<organism evidence="3 4">
    <name type="scientific">Rhizobium fredii</name>
    <name type="common">Sinorhizobium fredii</name>
    <dbReference type="NCBI Taxonomy" id="380"/>
    <lineage>
        <taxon>Bacteria</taxon>
        <taxon>Pseudomonadati</taxon>
        <taxon>Pseudomonadota</taxon>
        <taxon>Alphaproteobacteria</taxon>
        <taxon>Hyphomicrobiales</taxon>
        <taxon>Rhizobiaceae</taxon>
        <taxon>Sinorhizobium/Ensifer group</taxon>
        <taxon>Sinorhizobium</taxon>
    </lineage>
</organism>
<reference evidence="3 4" key="1">
    <citation type="submission" date="2017-10" db="EMBL/GenBank/DDBJ databases">
        <title>Analysis of the genome sequences of Rhizobium populations associated to common bean (phaseolus vulgaris).</title>
        <authorList>
            <person name="Bustos P."/>
            <person name="Santamaria R.I."/>
            <person name="Miranda-Sanchez F."/>
            <person name="Perez-Carrascal O."/>
            <person name="Juarez S."/>
            <person name="Lozano L."/>
            <person name="Martinez-Flores I."/>
            <person name="Vinuesa P."/>
            <person name="Martinez-Romero E."/>
            <person name="Cevallos M.A."/>
            <person name="Romero D."/>
            <person name="Davila G."/>
            <person name="Gonzalez V."/>
        </authorList>
    </citation>
    <scope>NUCLEOTIDE SEQUENCE [LARGE SCALE GENOMIC DNA]</scope>
    <source>
        <strain evidence="3 4">NXT3</strain>
    </source>
</reference>
<dbReference type="Proteomes" id="UP000239340">
    <property type="component" value="Chromosome"/>
</dbReference>
<dbReference type="EMBL" id="CP024307">
    <property type="protein sequence ID" value="AUX74878.1"/>
    <property type="molecule type" value="Genomic_DNA"/>
</dbReference>
<dbReference type="AlphaFoldDB" id="A0A2L0H0E2"/>
<feature type="region of interest" description="Disordered" evidence="1">
    <location>
        <begin position="45"/>
        <end position="91"/>
    </location>
</feature>
<evidence type="ECO:0008006" key="5">
    <source>
        <dbReference type="Google" id="ProtNLM"/>
    </source>
</evidence>